<protein>
    <submittedName>
        <fullName evidence="1">Acyl dehydratase</fullName>
    </submittedName>
</protein>
<gene>
    <name evidence="1" type="ORF">F4560_003016</name>
</gene>
<reference evidence="1 2" key="1">
    <citation type="submission" date="2020-08" db="EMBL/GenBank/DDBJ databases">
        <title>Sequencing the genomes of 1000 actinobacteria strains.</title>
        <authorList>
            <person name="Klenk H.-P."/>
        </authorList>
    </citation>
    <scope>NUCLEOTIDE SEQUENCE [LARGE SCALE GENOMIC DNA]</scope>
    <source>
        <strain evidence="1 2">DSM 45486</strain>
    </source>
</reference>
<organism evidence="1 2">
    <name type="scientific">Saccharothrix ecbatanensis</name>
    <dbReference type="NCBI Taxonomy" id="1105145"/>
    <lineage>
        <taxon>Bacteria</taxon>
        <taxon>Bacillati</taxon>
        <taxon>Actinomycetota</taxon>
        <taxon>Actinomycetes</taxon>
        <taxon>Pseudonocardiales</taxon>
        <taxon>Pseudonocardiaceae</taxon>
        <taxon>Saccharothrix</taxon>
    </lineage>
</organism>
<comment type="caution">
    <text evidence="1">The sequence shown here is derived from an EMBL/GenBank/DDBJ whole genome shotgun (WGS) entry which is preliminary data.</text>
</comment>
<dbReference type="AlphaFoldDB" id="A0A7W9M0X0"/>
<dbReference type="Proteomes" id="UP000552097">
    <property type="component" value="Unassembled WGS sequence"/>
</dbReference>
<evidence type="ECO:0000313" key="1">
    <source>
        <dbReference type="EMBL" id="MBB5803248.1"/>
    </source>
</evidence>
<accession>A0A7W9M0X0</accession>
<dbReference type="EMBL" id="JACHMO010000001">
    <property type="protein sequence ID" value="MBB5803248.1"/>
    <property type="molecule type" value="Genomic_DNA"/>
</dbReference>
<sequence length="112" mass="11632">MRAAANPVMPFDWRFTAVTLPGDRLVVRLTTGDDTVDATVLAGSAHGRVVYVGALHDVLLGRPVPAGGTVEHRVEVVRSAGGSAVCAGSDAVGADSVLRVGQATVTWREPDR</sequence>
<dbReference type="RefSeq" id="WP_184920502.1">
    <property type="nucleotide sequence ID" value="NZ_JACHMO010000001.1"/>
</dbReference>
<name>A0A7W9M0X0_9PSEU</name>
<proteinExistence type="predicted"/>
<keyword evidence="2" id="KW-1185">Reference proteome</keyword>
<evidence type="ECO:0000313" key="2">
    <source>
        <dbReference type="Proteomes" id="UP000552097"/>
    </source>
</evidence>